<protein>
    <recommendedName>
        <fullName evidence="2">histidine kinase</fullName>
        <ecNumber evidence="2">2.7.13.3</ecNumber>
    </recommendedName>
</protein>
<feature type="domain" description="Response regulatory" evidence="7">
    <location>
        <begin position="9"/>
        <end position="123"/>
    </location>
</feature>
<dbReference type="Gene3D" id="3.30.450.20">
    <property type="entry name" value="PAS domain"/>
    <property type="match status" value="5"/>
</dbReference>
<evidence type="ECO:0000256" key="4">
    <source>
        <dbReference type="ARBA" id="ARBA00022679"/>
    </source>
</evidence>
<comment type="caution">
    <text evidence="10">The sequence shown here is derived from an EMBL/GenBank/DDBJ whole genome shotgun (WGS) entry which is preliminary data.</text>
</comment>
<feature type="domain" description="PAS" evidence="8">
    <location>
        <begin position="386"/>
        <end position="431"/>
    </location>
</feature>
<dbReference type="Pfam" id="PF13426">
    <property type="entry name" value="PAS_9"/>
    <property type="match status" value="2"/>
</dbReference>
<dbReference type="EMBL" id="JAAGVY010000014">
    <property type="protein sequence ID" value="NEN23695.1"/>
    <property type="molecule type" value="Genomic_DNA"/>
</dbReference>
<organism evidence="10 11">
    <name type="scientific">Cryomorpha ignava</name>
    <dbReference type="NCBI Taxonomy" id="101383"/>
    <lineage>
        <taxon>Bacteria</taxon>
        <taxon>Pseudomonadati</taxon>
        <taxon>Bacteroidota</taxon>
        <taxon>Flavobacteriia</taxon>
        <taxon>Flavobacteriales</taxon>
        <taxon>Cryomorphaceae</taxon>
        <taxon>Cryomorpha</taxon>
    </lineage>
</organism>
<dbReference type="InterPro" id="IPR035965">
    <property type="entry name" value="PAS-like_dom_sf"/>
</dbReference>
<evidence type="ECO:0000259" key="9">
    <source>
        <dbReference type="PROSITE" id="PS50113"/>
    </source>
</evidence>
<evidence type="ECO:0000256" key="2">
    <source>
        <dbReference type="ARBA" id="ARBA00012438"/>
    </source>
</evidence>
<dbReference type="SUPFAM" id="SSF52172">
    <property type="entry name" value="CheY-like"/>
    <property type="match status" value="1"/>
</dbReference>
<dbReference type="SUPFAM" id="SSF55785">
    <property type="entry name" value="PYP-like sensor domain (PAS domain)"/>
    <property type="match status" value="5"/>
</dbReference>
<dbReference type="InterPro" id="IPR003661">
    <property type="entry name" value="HisK_dim/P_dom"/>
</dbReference>
<dbReference type="RefSeq" id="WP_163285091.1">
    <property type="nucleotide sequence ID" value="NZ_JAAGVY010000014.1"/>
</dbReference>
<feature type="modified residue" description="4-aspartylphosphate" evidence="6">
    <location>
        <position position="58"/>
    </location>
</feature>
<evidence type="ECO:0000256" key="5">
    <source>
        <dbReference type="ARBA" id="ARBA00022777"/>
    </source>
</evidence>
<dbReference type="InterPro" id="IPR011006">
    <property type="entry name" value="CheY-like_superfamily"/>
</dbReference>
<evidence type="ECO:0000256" key="6">
    <source>
        <dbReference type="PROSITE-ProRule" id="PRU00169"/>
    </source>
</evidence>
<dbReference type="Pfam" id="PF00072">
    <property type="entry name" value="Response_reg"/>
    <property type="match status" value="1"/>
</dbReference>
<dbReference type="PANTHER" id="PTHR43304">
    <property type="entry name" value="PHYTOCHROME-LIKE PROTEIN CPH1"/>
    <property type="match status" value="1"/>
</dbReference>
<dbReference type="CDD" id="cd00082">
    <property type="entry name" value="HisKA"/>
    <property type="match status" value="1"/>
</dbReference>
<dbReference type="Gene3D" id="3.40.50.2300">
    <property type="match status" value="1"/>
</dbReference>
<dbReference type="AlphaFoldDB" id="A0A7K3WSR4"/>
<dbReference type="GO" id="GO:0000155">
    <property type="term" value="F:phosphorelay sensor kinase activity"/>
    <property type="evidence" value="ECO:0007669"/>
    <property type="project" value="InterPro"/>
</dbReference>
<dbReference type="InterPro" id="IPR000700">
    <property type="entry name" value="PAS-assoc_C"/>
</dbReference>
<reference evidence="10 11" key="1">
    <citation type="submission" date="2020-02" db="EMBL/GenBank/DDBJ databases">
        <title>Out from the shadows clarifying the taxonomy of the family Cryomorphaceae and related taxa by utilizing the GTDB taxonomic framework.</title>
        <authorList>
            <person name="Bowman J.P."/>
        </authorList>
    </citation>
    <scope>NUCLEOTIDE SEQUENCE [LARGE SCALE GENOMIC DNA]</scope>
    <source>
        <strain evidence="10 11">QSSC 1-22</strain>
    </source>
</reference>
<dbReference type="InterPro" id="IPR036097">
    <property type="entry name" value="HisK_dim/P_sf"/>
</dbReference>
<dbReference type="Proteomes" id="UP000486602">
    <property type="component" value="Unassembled WGS sequence"/>
</dbReference>
<feature type="domain" description="PAC" evidence="9">
    <location>
        <begin position="459"/>
        <end position="511"/>
    </location>
</feature>
<dbReference type="SUPFAM" id="SSF47384">
    <property type="entry name" value="Homodimeric domain of signal transducing histidine kinase"/>
    <property type="match status" value="1"/>
</dbReference>
<keyword evidence="11" id="KW-1185">Reference proteome</keyword>
<dbReference type="InterPro" id="IPR000014">
    <property type="entry name" value="PAS"/>
</dbReference>
<evidence type="ECO:0000259" key="7">
    <source>
        <dbReference type="PROSITE" id="PS50110"/>
    </source>
</evidence>
<keyword evidence="4" id="KW-0808">Transferase</keyword>
<dbReference type="SMART" id="SM00086">
    <property type="entry name" value="PAC"/>
    <property type="match status" value="5"/>
</dbReference>
<dbReference type="SMART" id="SM00091">
    <property type="entry name" value="PAS"/>
    <property type="match status" value="3"/>
</dbReference>
<sequence length="839" mass="95991">MNLDIQTPLVSVLVVQGLAERGVHKNFLGEGYEISFADTLGESKSLIASKAFDIVLLDLNLSDYKGIDALKSLLRELGSIPVVIILQEEDDELGVEAMHLGAQDYLHYADLANENILKRIIRYSIERNKHIKALKVQEDSLKLAQDISKIGSWTWYPESDKFIPSAAFIKIFAIPELTAQNSFITFLRNVHVDDRQKIKEALHVHTIRLESFSLEFRIFTKSKNLLHIHLSGNLLEETGQTEPVYYGTGQDITELKATLENLNQKERFLDLSGEIALVGGWEFDLKEEKLYWSKASYGIHGVPESFEPTFTNALEFYGAEDRVKMSNSFYKSLSEGKPIFLEAPIQIDGANRWLQYNGRIIKDGSTPVKVAGVVHDVTESKRNLKRQELRGMMLDTVREAAVAVDKNWNVIFWNKAAENLFGYKRSETINQPIASFNILKISKEDFAKDFKKFKKGKSVAGEYTLIRRDGREFLGFASNSVIIGQEGKIEALLTIIRDISKEKEHLIKLEQSETRFRKLFEHSALGIGLVDMNSKKWLDSNDTLLKLLGYSKDEFTELTYVDITPREYRKVDHEQFHKTMQKNTFGPYQKEYIKKDGSRVKVILTGFTIENGEEGKKLAWTHVLDITELEEKTESLRQSEERFRDYVENSTDVILTIDDNSIITYISPNAKNVFGFDYTEIRGVSLLEFSHPDEKEMVSNDIAEAFNDENGLLKATTRIRHKDGHYLWIQSEGTVRITPEGKKYGIIVSRDIDKERRSELQIREQNRKLKDIAFIQSHILRRPLANILGLLAINTLSDNLPAESSRLLNLIKTEAENMDDIVYEIVEKSTELTNLSSYE</sequence>
<dbReference type="NCBIfam" id="TIGR00229">
    <property type="entry name" value="sensory_box"/>
    <property type="match status" value="3"/>
</dbReference>
<dbReference type="EC" id="2.7.13.3" evidence="2"/>
<evidence type="ECO:0000313" key="10">
    <source>
        <dbReference type="EMBL" id="NEN23695.1"/>
    </source>
</evidence>
<gene>
    <name evidence="10" type="ORF">G3O08_09305</name>
</gene>
<dbReference type="InterPro" id="IPR052162">
    <property type="entry name" value="Sensor_kinase/Photoreceptor"/>
</dbReference>
<comment type="catalytic activity">
    <reaction evidence="1">
        <text>ATP + protein L-histidine = ADP + protein N-phospho-L-histidine.</text>
        <dbReference type="EC" id="2.7.13.3"/>
    </reaction>
</comment>
<evidence type="ECO:0000259" key="8">
    <source>
        <dbReference type="PROSITE" id="PS50112"/>
    </source>
</evidence>
<keyword evidence="3 6" id="KW-0597">Phosphoprotein</keyword>
<keyword evidence="5" id="KW-0418">Kinase</keyword>
<dbReference type="InterPro" id="IPR001789">
    <property type="entry name" value="Sig_transdc_resp-reg_receiver"/>
</dbReference>
<proteinExistence type="predicted"/>
<feature type="domain" description="PAS" evidence="8">
    <location>
        <begin position="639"/>
        <end position="709"/>
    </location>
</feature>
<dbReference type="InterPro" id="IPR001610">
    <property type="entry name" value="PAC"/>
</dbReference>
<name>A0A7K3WSR4_9FLAO</name>
<feature type="domain" description="PAS" evidence="8">
    <location>
        <begin position="512"/>
        <end position="583"/>
    </location>
</feature>
<dbReference type="PROSITE" id="PS50110">
    <property type="entry name" value="RESPONSE_REGULATORY"/>
    <property type="match status" value="1"/>
</dbReference>
<dbReference type="PROSITE" id="PS50113">
    <property type="entry name" value="PAC"/>
    <property type="match status" value="2"/>
</dbReference>
<evidence type="ECO:0000256" key="3">
    <source>
        <dbReference type="ARBA" id="ARBA00022553"/>
    </source>
</evidence>
<dbReference type="CDD" id="cd00130">
    <property type="entry name" value="PAS"/>
    <property type="match status" value="3"/>
</dbReference>
<dbReference type="PROSITE" id="PS50112">
    <property type="entry name" value="PAS"/>
    <property type="match status" value="3"/>
</dbReference>
<evidence type="ECO:0000313" key="11">
    <source>
        <dbReference type="Proteomes" id="UP000486602"/>
    </source>
</evidence>
<feature type="domain" description="PAC" evidence="9">
    <location>
        <begin position="212"/>
        <end position="264"/>
    </location>
</feature>
<dbReference type="Pfam" id="PF08447">
    <property type="entry name" value="PAS_3"/>
    <property type="match status" value="1"/>
</dbReference>
<accession>A0A7K3WSR4</accession>
<dbReference type="PANTHER" id="PTHR43304:SF1">
    <property type="entry name" value="PAC DOMAIN-CONTAINING PROTEIN"/>
    <property type="match status" value="1"/>
</dbReference>
<dbReference type="InterPro" id="IPR013655">
    <property type="entry name" value="PAS_fold_3"/>
</dbReference>
<evidence type="ECO:0000256" key="1">
    <source>
        <dbReference type="ARBA" id="ARBA00000085"/>
    </source>
</evidence>